<evidence type="ECO:0000313" key="2">
    <source>
        <dbReference type="EMBL" id="GIT95879.1"/>
    </source>
</evidence>
<dbReference type="Pfam" id="PF07332">
    <property type="entry name" value="Phage_holin_3_6"/>
    <property type="match status" value="1"/>
</dbReference>
<evidence type="ECO:0000256" key="1">
    <source>
        <dbReference type="SAM" id="Phobius"/>
    </source>
</evidence>
<protein>
    <recommendedName>
        <fullName evidence="4">Holin-X, holin superfamily III</fullName>
    </recommendedName>
</protein>
<organism evidence="2 3">
    <name type="scientific">Jannaschia pagri</name>
    <dbReference type="NCBI Taxonomy" id="2829797"/>
    <lineage>
        <taxon>Bacteria</taxon>
        <taxon>Pseudomonadati</taxon>
        <taxon>Pseudomonadota</taxon>
        <taxon>Alphaproteobacteria</taxon>
        <taxon>Rhodobacterales</taxon>
        <taxon>Roseobacteraceae</taxon>
        <taxon>Jannaschia</taxon>
    </lineage>
</organism>
<gene>
    <name evidence="2" type="ORF">JANAI62_25020</name>
</gene>
<keyword evidence="3" id="KW-1185">Reference proteome</keyword>
<accession>A0ABQ4NNT1</accession>
<keyword evidence="1" id="KW-0472">Membrane</keyword>
<keyword evidence="1" id="KW-1133">Transmembrane helix</keyword>
<name>A0ABQ4NNT1_9RHOB</name>
<dbReference type="Proteomes" id="UP000786693">
    <property type="component" value="Unassembled WGS sequence"/>
</dbReference>
<sequence>MAPRNPDTIRRELMGLLDAVSRVLRAEAALAKAEVGENLGRMGVALAAVVTGGIIAILALGALLCAAVAGAVALGLPVWAASLLVAVVLFGLAGGLFAWGLSGLKARRLIPTRSLSNVQRDFDVLKEAFDGGSFRT</sequence>
<comment type="caution">
    <text evidence="2">The sequence shown here is derived from an EMBL/GenBank/DDBJ whole genome shotgun (WGS) entry which is preliminary data.</text>
</comment>
<evidence type="ECO:0000313" key="3">
    <source>
        <dbReference type="Proteomes" id="UP000786693"/>
    </source>
</evidence>
<dbReference type="InterPro" id="IPR009937">
    <property type="entry name" value="Phage_holin_3_6"/>
</dbReference>
<keyword evidence="1" id="KW-0812">Transmembrane</keyword>
<feature type="transmembrane region" description="Helical" evidence="1">
    <location>
        <begin position="44"/>
        <end position="72"/>
    </location>
</feature>
<proteinExistence type="predicted"/>
<feature type="transmembrane region" description="Helical" evidence="1">
    <location>
        <begin position="78"/>
        <end position="101"/>
    </location>
</feature>
<reference evidence="2 3" key="1">
    <citation type="submission" date="2021-05" db="EMBL/GenBank/DDBJ databases">
        <title>Bacteria Genome sequencing.</title>
        <authorList>
            <person name="Takabe Y."/>
            <person name="Nakajima Y."/>
            <person name="Suzuki S."/>
            <person name="Shiozaki T."/>
        </authorList>
    </citation>
    <scope>NUCLEOTIDE SEQUENCE [LARGE SCALE GENOMIC DNA]</scope>
    <source>
        <strain evidence="2 3">AI_62</strain>
    </source>
</reference>
<dbReference type="EMBL" id="BPFH01000004">
    <property type="protein sequence ID" value="GIT95879.1"/>
    <property type="molecule type" value="Genomic_DNA"/>
</dbReference>
<evidence type="ECO:0008006" key="4">
    <source>
        <dbReference type="Google" id="ProtNLM"/>
    </source>
</evidence>